<dbReference type="AlphaFoldDB" id="A0A2S7D9W1"/>
<organism evidence="3 4">
    <name type="scientific">Xanthomonas melonis</name>
    <dbReference type="NCBI Taxonomy" id="56456"/>
    <lineage>
        <taxon>Bacteria</taxon>
        <taxon>Pseudomonadati</taxon>
        <taxon>Pseudomonadota</taxon>
        <taxon>Gammaproteobacteria</taxon>
        <taxon>Lysobacterales</taxon>
        <taxon>Lysobacteraceae</taxon>
        <taxon>Xanthomonas</taxon>
    </lineage>
</organism>
<feature type="compositionally biased region" description="Gly residues" evidence="1">
    <location>
        <begin position="67"/>
        <end position="76"/>
    </location>
</feature>
<evidence type="ECO:0000256" key="2">
    <source>
        <dbReference type="SAM" id="SignalP"/>
    </source>
</evidence>
<reference evidence="3 4" key="1">
    <citation type="submission" date="2016-08" db="EMBL/GenBank/DDBJ databases">
        <authorList>
            <person name="Seilhamer J.J."/>
        </authorList>
    </citation>
    <scope>NUCLEOTIDE SEQUENCE [LARGE SCALE GENOMIC DNA]</scope>
    <source>
        <strain evidence="3 4">CFBP4644</strain>
    </source>
</reference>
<feature type="signal peptide" evidence="2">
    <location>
        <begin position="1"/>
        <end position="22"/>
    </location>
</feature>
<comment type="caution">
    <text evidence="3">The sequence shown here is derived from an EMBL/GenBank/DDBJ whole genome shotgun (WGS) entry which is preliminary data.</text>
</comment>
<evidence type="ECO:0000313" key="4">
    <source>
        <dbReference type="Proteomes" id="UP000239865"/>
    </source>
</evidence>
<evidence type="ECO:0008006" key="5">
    <source>
        <dbReference type="Google" id="ProtNLM"/>
    </source>
</evidence>
<keyword evidence="2" id="KW-0732">Signal</keyword>
<protein>
    <recommendedName>
        <fullName evidence="5">Outer membrane protein beta-barrel domain-containing protein</fullName>
    </recommendedName>
</protein>
<dbReference type="InterPro" id="IPR011250">
    <property type="entry name" value="OMP/PagP_B-barrel"/>
</dbReference>
<dbReference type="RefSeq" id="WP_104588878.1">
    <property type="nucleotide sequence ID" value="NZ_JAJGQH010000023.1"/>
</dbReference>
<dbReference type="EMBL" id="MDEH01000018">
    <property type="protein sequence ID" value="PPU70611.1"/>
    <property type="molecule type" value="Genomic_DNA"/>
</dbReference>
<feature type="compositionally biased region" description="Low complexity" evidence="1">
    <location>
        <begin position="35"/>
        <end position="66"/>
    </location>
</feature>
<dbReference type="SUPFAM" id="SSF56925">
    <property type="entry name" value="OMPA-like"/>
    <property type="match status" value="1"/>
</dbReference>
<sequence length="263" mass="27473">MKRTATLLLACTALGATAQASAQSLSRGWDSYRQQQKQQASQQSAAAPTVPASTTTPTATATAPAGSDGGASGESGGFTTVTAQTPPVASSPAPAYAAATPREESRIDSGAFISVQRGRAEVFDGYKQDMLGLSAGYRWRAGSVTLIGLEASLGRLDRGESTDDIFIPAVKFGGLGGTARFNFGDSPLFAMVRLGSWYADVAEASEEIYGGYAGVGLGVDLGKYASVSVMYTNYVYANDYYDYGEDITINRAEVLNVGAEVRF</sequence>
<accession>A0A2S7D9W1</accession>
<name>A0A2S7D9W1_9XANT</name>
<feature type="chain" id="PRO_5015658732" description="Outer membrane protein beta-barrel domain-containing protein" evidence="2">
    <location>
        <begin position="23"/>
        <end position="263"/>
    </location>
</feature>
<feature type="region of interest" description="Disordered" evidence="1">
    <location>
        <begin position="30"/>
        <end position="102"/>
    </location>
</feature>
<proteinExistence type="predicted"/>
<evidence type="ECO:0000313" key="3">
    <source>
        <dbReference type="EMBL" id="PPU70611.1"/>
    </source>
</evidence>
<evidence type="ECO:0000256" key="1">
    <source>
        <dbReference type="SAM" id="MobiDB-lite"/>
    </source>
</evidence>
<dbReference type="OrthoDB" id="6025207at2"/>
<feature type="compositionally biased region" description="Low complexity" evidence="1">
    <location>
        <begin position="77"/>
        <end position="100"/>
    </location>
</feature>
<dbReference type="Proteomes" id="UP000239865">
    <property type="component" value="Unassembled WGS sequence"/>
</dbReference>
<gene>
    <name evidence="3" type="ORF">XmelCFBP4644_19625</name>
</gene>